<gene>
    <name evidence="1" type="ORF">OU798_03555</name>
</gene>
<dbReference type="SUPFAM" id="SSF53649">
    <property type="entry name" value="Alkaline phosphatase-like"/>
    <property type="match status" value="1"/>
</dbReference>
<dbReference type="AlphaFoldDB" id="A0A9X3J692"/>
<name>A0A9X3J692_9BACT</name>
<evidence type="ECO:0008006" key="3">
    <source>
        <dbReference type="Google" id="ProtNLM"/>
    </source>
</evidence>
<keyword evidence="2" id="KW-1185">Reference proteome</keyword>
<dbReference type="Gene3D" id="3.30.1120.10">
    <property type="match status" value="1"/>
</dbReference>
<dbReference type="EMBL" id="JAPOHD010000007">
    <property type="protein sequence ID" value="MCY1719400.1"/>
    <property type="molecule type" value="Genomic_DNA"/>
</dbReference>
<dbReference type="Proteomes" id="UP001145087">
    <property type="component" value="Unassembled WGS sequence"/>
</dbReference>
<protein>
    <recommendedName>
        <fullName evidence="3">N-sulphoglucosamine sulphohydrolase C-terminal domain-containing protein</fullName>
    </recommendedName>
</protein>
<accession>A0A9X3J692</accession>
<sequence length="65" mass="7566">MQSPQYRPASYFRAEKPEIKLYDHKSDPYESVNVTEENPDIVQKLMPLLEKGNTGLLKKIELTEN</sequence>
<proteinExistence type="predicted"/>
<evidence type="ECO:0000313" key="1">
    <source>
        <dbReference type="EMBL" id="MCY1719400.1"/>
    </source>
</evidence>
<dbReference type="InterPro" id="IPR017850">
    <property type="entry name" value="Alkaline_phosphatase_core_sf"/>
</dbReference>
<evidence type="ECO:0000313" key="2">
    <source>
        <dbReference type="Proteomes" id="UP001145087"/>
    </source>
</evidence>
<reference evidence="1" key="1">
    <citation type="submission" date="2022-11" db="EMBL/GenBank/DDBJ databases">
        <title>Marilongibacter aestuarii gen. nov., sp. nov., isolated from tidal flat sediment.</title>
        <authorList>
            <person name="Jiayan W."/>
        </authorList>
    </citation>
    <scope>NUCLEOTIDE SEQUENCE</scope>
    <source>
        <strain evidence="1">Z1-6</strain>
    </source>
</reference>
<organism evidence="1 2">
    <name type="scientific">Draconibacterium aestuarii</name>
    <dbReference type="NCBI Taxonomy" id="2998507"/>
    <lineage>
        <taxon>Bacteria</taxon>
        <taxon>Pseudomonadati</taxon>
        <taxon>Bacteroidota</taxon>
        <taxon>Bacteroidia</taxon>
        <taxon>Marinilabiliales</taxon>
        <taxon>Prolixibacteraceae</taxon>
        <taxon>Draconibacterium</taxon>
    </lineage>
</organism>
<dbReference type="RefSeq" id="WP_343331737.1">
    <property type="nucleotide sequence ID" value="NZ_JAPOHD010000007.1"/>
</dbReference>
<comment type="caution">
    <text evidence="1">The sequence shown here is derived from an EMBL/GenBank/DDBJ whole genome shotgun (WGS) entry which is preliminary data.</text>
</comment>